<keyword evidence="1" id="KW-0805">Transcription regulation</keyword>
<keyword evidence="7" id="KW-1185">Reference proteome</keyword>
<protein>
    <recommendedName>
        <fullName evidence="4">Histidine utilization repressor</fullName>
    </recommendedName>
</protein>
<dbReference type="Gene3D" id="3.40.1410.10">
    <property type="entry name" value="Chorismate lyase-like"/>
    <property type="match status" value="1"/>
</dbReference>
<dbReference type="InterPro" id="IPR000524">
    <property type="entry name" value="Tscrpt_reg_HTH_GntR"/>
</dbReference>
<dbReference type="GO" id="GO:0003677">
    <property type="term" value="F:DNA binding"/>
    <property type="evidence" value="ECO:0007669"/>
    <property type="project" value="UniProtKB-UniRule"/>
</dbReference>
<reference evidence="6" key="1">
    <citation type="submission" date="2020-09" db="EMBL/GenBank/DDBJ databases">
        <title>A novel bacterium of genus Mangrovicoccus, isolated from South China Sea.</title>
        <authorList>
            <person name="Huang H."/>
            <person name="Mo K."/>
            <person name="Hu Y."/>
        </authorList>
    </citation>
    <scope>NUCLEOTIDE SEQUENCE</scope>
    <source>
        <strain evidence="6">HB182678</strain>
    </source>
</reference>
<dbReference type="Pfam" id="PF07702">
    <property type="entry name" value="UTRA"/>
    <property type="match status" value="1"/>
</dbReference>
<dbReference type="InterPro" id="IPR010248">
    <property type="entry name" value="His_ut_repres"/>
</dbReference>
<dbReference type="SMART" id="SM00866">
    <property type="entry name" value="UTRA"/>
    <property type="match status" value="1"/>
</dbReference>
<dbReference type="Proteomes" id="UP000609121">
    <property type="component" value="Unassembled WGS sequence"/>
</dbReference>
<evidence type="ECO:0000256" key="2">
    <source>
        <dbReference type="ARBA" id="ARBA00023125"/>
    </source>
</evidence>
<dbReference type="NCBIfam" id="TIGR02018">
    <property type="entry name" value="his_ut_repres"/>
    <property type="match status" value="1"/>
</dbReference>
<comment type="caution">
    <text evidence="6">The sequence shown here is derived from an EMBL/GenBank/DDBJ whole genome shotgun (WGS) entry which is preliminary data.</text>
</comment>
<dbReference type="EMBL" id="JACVXA010000036">
    <property type="protein sequence ID" value="MBE3638965.1"/>
    <property type="molecule type" value="Genomic_DNA"/>
</dbReference>
<keyword evidence="2" id="KW-0238">DNA-binding</keyword>
<dbReference type="PANTHER" id="PTHR44846:SF16">
    <property type="entry name" value="TRANSCRIPTIONAL REGULATOR PHNF-RELATED"/>
    <property type="match status" value="1"/>
</dbReference>
<evidence type="ECO:0000313" key="6">
    <source>
        <dbReference type="EMBL" id="MBE3638965.1"/>
    </source>
</evidence>
<keyword evidence="3" id="KW-0804">Transcription</keyword>
<dbReference type="InterPro" id="IPR011663">
    <property type="entry name" value="UTRA"/>
</dbReference>
<evidence type="ECO:0000259" key="5">
    <source>
        <dbReference type="PROSITE" id="PS50949"/>
    </source>
</evidence>
<dbReference type="InterPro" id="IPR050679">
    <property type="entry name" value="Bact_HTH_transcr_reg"/>
</dbReference>
<dbReference type="GO" id="GO:0045892">
    <property type="term" value="P:negative regulation of DNA-templated transcription"/>
    <property type="evidence" value="ECO:0007669"/>
    <property type="project" value="UniProtKB-UniRule"/>
</dbReference>
<evidence type="ECO:0000256" key="1">
    <source>
        <dbReference type="ARBA" id="ARBA00023015"/>
    </source>
</evidence>
<dbReference type="RefSeq" id="WP_193183146.1">
    <property type="nucleotide sequence ID" value="NZ_JACVXA010000036.1"/>
</dbReference>
<dbReference type="PANTHER" id="PTHR44846">
    <property type="entry name" value="MANNOSYL-D-GLYCERATE TRANSPORT/METABOLISM SYSTEM REPRESSOR MNGR-RELATED"/>
    <property type="match status" value="1"/>
</dbReference>
<proteinExistence type="predicted"/>
<dbReference type="PROSITE" id="PS50949">
    <property type="entry name" value="HTH_GNTR"/>
    <property type="match status" value="1"/>
</dbReference>
<sequence>MDQAPGPAKSLHDTILGEIEARILSGEWPPGHQVPSELELSESYGCSRMTVNKVMTQLAQAGLIRRRRRVGSVVLPQKDHVSILEIHDVRDDVEAAGGRYSHRILARDTQGLGAEEAARYGLAEGAAALRVLCLHRSDDRPFALEDRLIFLDSVPEAAGEPFAAAAPGLWLVDHVPWSAAENQIAAVAAGAEEAARLELAEGAPCLAISRRTWKQGAPVTAVRFLYPGGLHRLTARFTPRAGG</sequence>
<dbReference type="CDD" id="cd07377">
    <property type="entry name" value="WHTH_GntR"/>
    <property type="match status" value="1"/>
</dbReference>
<dbReference type="InterPro" id="IPR036388">
    <property type="entry name" value="WH-like_DNA-bd_sf"/>
</dbReference>
<dbReference type="SUPFAM" id="SSF46785">
    <property type="entry name" value="Winged helix' DNA-binding domain"/>
    <property type="match status" value="1"/>
</dbReference>
<dbReference type="GO" id="GO:0006547">
    <property type="term" value="P:L-histidine metabolic process"/>
    <property type="evidence" value="ECO:0007669"/>
    <property type="project" value="UniProtKB-UniRule"/>
</dbReference>
<accession>A0A8J6YW48</accession>
<dbReference type="InterPro" id="IPR028978">
    <property type="entry name" value="Chorismate_lyase_/UTRA_dom_sf"/>
</dbReference>
<evidence type="ECO:0000256" key="4">
    <source>
        <dbReference type="NCBIfam" id="TIGR02018"/>
    </source>
</evidence>
<dbReference type="InterPro" id="IPR036390">
    <property type="entry name" value="WH_DNA-bd_sf"/>
</dbReference>
<evidence type="ECO:0000256" key="3">
    <source>
        <dbReference type="ARBA" id="ARBA00023163"/>
    </source>
</evidence>
<dbReference type="PRINTS" id="PR00035">
    <property type="entry name" value="HTHGNTR"/>
</dbReference>
<name>A0A8J6YW48_9RHOB</name>
<dbReference type="Gene3D" id="1.10.10.10">
    <property type="entry name" value="Winged helix-like DNA-binding domain superfamily/Winged helix DNA-binding domain"/>
    <property type="match status" value="1"/>
</dbReference>
<feature type="domain" description="HTH gntR-type" evidence="5">
    <location>
        <begin position="9"/>
        <end position="77"/>
    </location>
</feature>
<dbReference type="AlphaFoldDB" id="A0A8J6YW48"/>
<organism evidence="6 7">
    <name type="scientific">Mangrovicoccus algicola</name>
    <dbReference type="NCBI Taxonomy" id="2771008"/>
    <lineage>
        <taxon>Bacteria</taxon>
        <taxon>Pseudomonadati</taxon>
        <taxon>Pseudomonadota</taxon>
        <taxon>Alphaproteobacteria</taxon>
        <taxon>Rhodobacterales</taxon>
        <taxon>Paracoccaceae</taxon>
        <taxon>Mangrovicoccus</taxon>
    </lineage>
</organism>
<dbReference type="Pfam" id="PF00392">
    <property type="entry name" value="GntR"/>
    <property type="match status" value="1"/>
</dbReference>
<gene>
    <name evidence="6" type="primary">hutC</name>
    <name evidence="6" type="ORF">ICN82_12205</name>
</gene>
<dbReference type="SUPFAM" id="SSF64288">
    <property type="entry name" value="Chorismate lyase-like"/>
    <property type="match status" value="1"/>
</dbReference>
<dbReference type="GO" id="GO:0003700">
    <property type="term" value="F:DNA-binding transcription factor activity"/>
    <property type="evidence" value="ECO:0007669"/>
    <property type="project" value="UniProtKB-UniRule"/>
</dbReference>
<evidence type="ECO:0000313" key="7">
    <source>
        <dbReference type="Proteomes" id="UP000609121"/>
    </source>
</evidence>
<dbReference type="SMART" id="SM00345">
    <property type="entry name" value="HTH_GNTR"/>
    <property type="match status" value="1"/>
</dbReference>